<evidence type="ECO:0000313" key="2">
    <source>
        <dbReference type="Proteomes" id="UP001165267"/>
    </source>
</evidence>
<keyword evidence="2" id="KW-1185">Reference proteome</keyword>
<dbReference type="EMBL" id="JANKHG010000014">
    <property type="protein sequence ID" value="MCR2745934.1"/>
    <property type="molecule type" value="Genomic_DNA"/>
</dbReference>
<gene>
    <name evidence="1" type="ORF">NSP04_04655</name>
</gene>
<name>A0ABT1XFL0_9BURK</name>
<sequence length="291" mass="32570">MPINTGNVGSAQLSNPTKFSNWSLPATESELVATAGSLAVDLIVSSEEPGPLPPLGKLSHSACCYDHLKFLKAKLNTLSTMHRIGMCHGSVDSEHFFTPKKNESACQWRHAETTAFYQDDEFYDKYLNDILAASAGHVPDAHVEAVLEQSPVRQLLEELTQTLSSPWVDCHLNLAGHVDQVITHALTQLEIEQRQFGENQEGRGNSWIKNLQHTSTKEGCIYSHPTDPFYPHIKEWRIANKDQGRINELTNELNTDFETKKENTAMPRVIAWVQFEESEQQVIRAAYGAAT</sequence>
<evidence type="ECO:0000313" key="1">
    <source>
        <dbReference type="EMBL" id="MCR2745934.1"/>
    </source>
</evidence>
<reference evidence="1" key="1">
    <citation type="submission" date="2022-07" db="EMBL/GenBank/DDBJ databases">
        <authorList>
            <person name="Xamxidin M."/>
        </authorList>
    </citation>
    <scope>NUCLEOTIDE SEQUENCE</scope>
    <source>
        <strain evidence="1">YS8-69</strain>
    </source>
</reference>
<dbReference type="Proteomes" id="UP001165267">
    <property type="component" value="Unassembled WGS sequence"/>
</dbReference>
<dbReference type="RefSeq" id="WP_257511160.1">
    <property type="nucleotide sequence ID" value="NZ_JANKHG010000014.1"/>
</dbReference>
<comment type="caution">
    <text evidence="1">The sequence shown here is derived from an EMBL/GenBank/DDBJ whole genome shotgun (WGS) entry which is preliminary data.</text>
</comment>
<accession>A0ABT1XFL0</accession>
<proteinExistence type="predicted"/>
<organism evidence="1 2">
    <name type="scientific">Limnobacter parvus</name>
    <dbReference type="NCBI Taxonomy" id="2939690"/>
    <lineage>
        <taxon>Bacteria</taxon>
        <taxon>Pseudomonadati</taxon>
        <taxon>Pseudomonadota</taxon>
        <taxon>Betaproteobacteria</taxon>
        <taxon>Burkholderiales</taxon>
        <taxon>Burkholderiaceae</taxon>
        <taxon>Limnobacter</taxon>
    </lineage>
</organism>
<protein>
    <submittedName>
        <fullName evidence="1">Uncharacterized protein</fullName>
    </submittedName>
</protein>